<evidence type="ECO:0000256" key="1">
    <source>
        <dbReference type="SAM" id="MobiDB-lite"/>
    </source>
</evidence>
<comment type="caution">
    <text evidence="2">The sequence shown here is derived from an EMBL/GenBank/DDBJ whole genome shotgun (WGS) entry which is preliminary data.</text>
</comment>
<feature type="compositionally biased region" description="Basic and acidic residues" evidence="1">
    <location>
        <begin position="17"/>
        <end position="44"/>
    </location>
</feature>
<proteinExistence type="predicted"/>
<dbReference type="AlphaFoldDB" id="A0A8T2Z859"/>
<organism evidence="2 3">
    <name type="scientific">Populus deltoides</name>
    <name type="common">Eastern poplar</name>
    <name type="synonym">Eastern cottonwood</name>
    <dbReference type="NCBI Taxonomy" id="3696"/>
    <lineage>
        <taxon>Eukaryota</taxon>
        <taxon>Viridiplantae</taxon>
        <taxon>Streptophyta</taxon>
        <taxon>Embryophyta</taxon>
        <taxon>Tracheophyta</taxon>
        <taxon>Spermatophyta</taxon>
        <taxon>Magnoliopsida</taxon>
        <taxon>eudicotyledons</taxon>
        <taxon>Gunneridae</taxon>
        <taxon>Pentapetalae</taxon>
        <taxon>rosids</taxon>
        <taxon>fabids</taxon>
        <taxon>Malpighiales</taxon>
        <taxon>Salicaceae</taxon>
        <taxon>Saliceae</taxon>
        <taxon>Populus</taxon>
    </lineage>
</organism>
<dbReference type="Proteomes" id="UP000807159">
    <property type="component" value="Chromosome 3"/>
</dbReference>
<keyword evidence="3" id="KW-1185">Reference proteome</keyword>
<name>A0A8T2Z859_POPDE</name>
<dbReference type="PANTHER" id="PTHR36595:SF3">
    <property type="entry name" value="TRANSMEMBRANE PROTEIN"/>
    <property type="match status" value="1"/>
</dbReference>
<reference evidence="2" key="1">
    <citation type="journal article" date="2021" name="J. Hered.">
        <title>Genome Assembly of Salicaceae Populus deltoides (Eastern Cottonwood) I-69 Based on Nanopore Sequencing and Hi-C Technologies.</title>
        <authorList>
            <person name="Bai S."/>
            <person name="Wu H."/>
            <person name="Zhang J."/>
            <person name="Pan Z."/>
            <person name="Zhao W."/>
            <person name="Li Z."/>
            <person name="Tong C."/>
        </authorList>
    </citation>
    <scope>NUCLEOTIDE SEQUENCE</scope>
    <source>
        <tissue evidence="2">Leaf</tissue>
    </source>
</reference>
<gene>
    <name evidence="2" type="ORF">H0E87_006720</name>
</gene>
<dbReference type="EMBL" id="JACEGQ020000003">
    <property type="protein sequence ID" value="KAH8513558.1"/>
    <property type="molecule type" value="Genomic_DNA"/>
</dbReference>
<sequence>MKLMDSGYLNLAGDTCVKSKSENHSNEKDQDNDNGKDNGEKHSCSDCCNEDDYDNGSAGVIGWQDVAEELDDDNLEKRIEDFIAKVNKGWREEMLREGTNKQSPSS</sequence>
<evidence type="ECO:0000313" key="2">
    <source>
        <dbReference type="EMBL" id="KAH8513558.1"/>
    </source>
</evidence>
<protein>
    <submittedName>
        <fullName evidence="2">Uncharacterized protein</fullName>
    </submittedName>
</protein>
<dbReference type="PANTHER" id="PTHR36595">
    <property type="entry name" value="TRANSMEMBRANE PROTEIN"/>
    <property type="match status" value="1"/>
</dbReference>
<feature type="region of interest" description="Disordered" evidence="1">
    <location>
        <begin position="15"/>
        <end position="48"/>
    </location>
</feature>
<accession>A0A8T2Z859</accession>
<evidence type="ECO:0000313" key="3">
    <source>
        <dbReference type="Proteomes" id="UP000807159"/>
    </source>
</evidence>